<evidence type="ECO:0000256" key="1">
    <source>
        <dbReference type="PROSITE-ProRule" id="PRU00042"/>
    </source>
</evidence>
<dbReference type="GO" id="GO:0008270">
    <property type="term" value="F:zinc ion binding"/>
    <property type="evidence" value="ECO:0007669"/>
    <property type="project" value="UniProtKB-KW"/>
</dbReference>
<name>A0AAE1V4B9_9SOLA</name>
<dbReference type="PROSITE" id="PS50157">
    <property type="entry name" value="ZINC_FINGER_C2H2_2"/>
    <property type="match status" value="1"/>
</dbReference>
<dbReference type="PROSITE" id="PS00028">
    <property type="entry name" value="ZINC_FINGER_C2H2_1"/>
    <property type="match status" value="1"/>
</dbReference>
<evidence type="ECO:0000259" key="2">
    <source>
        <dbReference type="PROSITE" id="PS50157"/>
    </source>
</evidence>
<accession>A0AAE1V4B9</accession>
<keyword evidence="1" id="KW-0863">Zinc-finger</keyword>
<organism evidence="3 4">
    <name type="scientific">Anisodus tanguticus</name>
    <dbReference type="NCBI Taxonomy" id="243964"/>
    <lineage>
        <taxon>Eukaryota</taxon>
        <taxon>Viridiplantae</taxon>
        <taxon>Streptophyta</taxon>
        <taxon>Embryophyta</taxon>
        <taxon>Tracheophyta</taxon>
        <taxon>Spermatophyta</taxon>
        <taxon>Magnoliopsida</taxon>
        <taxon>eudicotyledons</taxon>
        <taxon>Gunneridae</taxon>
        <taxon>Pentapetalae</taxon>
        <taxon>asterids</taxon>
        <taxon>lamiids</taxon>
        <taxon>Solanales</taxon>
        <taxon>Solanaceae</taxon>
        <taxon>Solanoideae</taxon>
        <taxon>Hyoscyameae</taxon>
        <taxon>Anisodus</taxon>
    </lineage>
</organism>
<dbReference type="InterPro" id="IPR013087">
    <property type="entry name" value="Znf_C2H2_type"/>
</dbReference>
<sequence>MRQPATSGMAHQGQITSRGIWCYRCRSCQMVFTSSQGLAGHQHKHMRQGVWIRGAPHHKFFCPAAYFPALKRHLGNRKSTPTVLRGQGRFYRFRLRKPMVGPRRLPGRPRKIIDPSENAMVRVPPRPRGHPSTFNQLPQQQNAIVHATKRPTHGRMPFFQQQERPPRGRMLFCQQQQTIVQVTHRPPLGRLSYLFNQLQHQQTMVQVTHVAAHAPVTTLLFQAGLQAARPANQLVPDGFLRNLYAEFAAWRANQSTQLSTATTNTVTVTADWMCGKKNDEEEVDELDLELRL</sequence>
<protein>
    <recommendedName>
        <fullName evidence="2">C2H2-type domain-containing protein</fullName>
    </recommendedName>
</protein>
<dbReference type="EMBL" id="JAVYJV010000018">
    <property type="protein sequence ID" value="KAK4347485.1"/>
    <property type="molecule type" value="Genomic_DNA"/>
</dbReference>
<dbReference type="AlphaFoldDB" id="A0AAE1V4B9"/>
<dbReference type="Proteomes" id="UP001291623">
    <property type="component" value="Unassembled WGS sequence"/>
</dbReference>
<keyword evidence="1" id="KW-0862">Zinc</keyword>
<evidence type="ECO:0000313" key="4">
    <source>
        <dbReference type="Proteomes" id="UP001291623"/>
    </source>
</evidence>
<keyword evidence="1" id="KW-0479">Metal-binding</keyword>
<gene>
    <name evidence="3" type="ORF">RND71_033824</name>
</gene>
<comment type="caution">
    <text evidence="3">The sequence shown here is derived from an EMBL/GenBank/DDBJ whole genome shotgun (WGS) entry which is preliminary data.</text>
</comment>
<feature type="domain" description="C2H2-type" evidence="2">
    <location>
        <begin position="23"/>
        <end position="50"/>
    </location>
</feature>
<evidence type="ECO:0000313" key="3">
    <source>
        <dbReference type="EMBL" id="KAK4347485.1"/>
    </source>
</evidence>
<reference evidence="3" key="1">
    <citation type="submission" date="2023-12" db="EMBL/GenBank/DDBJ databases">
        <title>Genome assembly of Anisodus tanguticus.</title>
        <authorList>
            <person name="Wang Y.-J."/>
        </authorList>
    </citation>
    <scope>NUCLEOTIDE SEQUENCE</scope>
    <source>
        <strain evidence="3">KB-2021</strain>
        <tissue evidence="3">Leaf</tissue>
    </source>
</reference>
<keyword evidence="4" id="KW-1185">Reference proteome</keyword>
<proteinExistence type="predicted"/>